<feature type="region of interest" description="Disordered" evidence="1">
    <location>
        <begin position="97"/>
        <end position="122"/>
    </location>
</feature>
<dbReference type="EMBL" id="LNJQ01000001">
    <property type="protein sequence ID" value="KWZ43727.1"/>
    <property type="molecule type" value="Genomic_DNA"/>
</dbReference>
<proteinExistence type="predicted"/>
<organism evidence="5 6">
    <name type="scientific">Burkholderia savannae</name>
    <dbReference type="NCBI Taxonomy" id="1637837"/>
    <lineage>
        <taxon>Bacteria</taxon>
        <taxon>Pseudomonadati</taxon>
        <taxon>Pseudomonadota</taxon>
        <taxon>Betaproteobacteria</taxon>
        <taxon>Burkholderiales</taxon>
        <taxon>Burkholderiaceae</taxon>
        <taxon>Burkholderia</taxon>
        <taxon>pseudomallei group</taxon>
    </lineage>
</organism>
<dbReference type="InterPro" id="IPR006171">
    <property type="entry name" value="TOPRIM_dom"/>
</dbReference>
<dbReference type="RefSeq" id="WP_060822004.1">
    <property type="nucleotide sequence ID" value="NZ_LNJQ01000001.1"/>
</dbReference>
<evidence type="ECO:0000259" key="4">
    <source>
        <dbReference type="Pfam" id="PF13362"/>
    </source>
</evidence>
<sequence length="925" mass="100170">MNAVVDERERIREALSYIPPDIERERWWRIAAAIKSELSDDGFEIFDSWSHGAASYVETDARDTWRSLQPVGRITIGTLYSIAKEYGFDPGQRRAPIIDKSELEQRRKNRDEAAGTDARKRQGAAQHAASLALAIWSKAEAARDNHPYLVRKGLPAVGSLREIDAQRIFALAGYRPASSGEPLTGRVLVARIHRGDDLTSLELIDGDGRKSALARGTKSGCYWIAAAPDESTKRILVAEGCATAWSAHLCTGIPSVAALSCGNLQKAAEALKAKYPTAELVLLGDIGNGQEKALDAARAVSGAVAFPDFGTERPEDATDFNDMHRLLGADAVRRTIEAAAPVVDSMIGTADSASALNNFPELEERPCYRVYEDWQENAGRRVKPGVYWHGTKAEKNDAPPVLIDRWISTPLRVLATTSNGEDAEYGRLLEILSPSGKWKPWAVPMAAFAGDGSEVRAVLLGEGLVFDLSDKNAVLKYIFHQTPARKMRAASVTGWHGDAFVLPNTVIGADDIWFQATGRAAPYASAGMFDAWRDLAALAIGNPLLMLAFSAALAGPLLGPLNIDGGGVHIYGDSSSGKTTALHAAVSVWGGPAFKRTWRATANGLEGTGSLHSDTLLALDELGEIDPKSLYEAAYALINGTGKTRANRHGEARQANRWRVFLLSTGELTVAGRMSAGGIEAKTGQELRILDVPVQGKFGLFDDLHGRATGAALSDEIRNLSALHYGHAGPRFVEALVQALKDGMHLSDELQPILEGFGVEGQERRAARTFAICGLAGELAARWNIAPWESGAAVVAARIAFNLWRQQRSGNGLGAEHAAILRAVSDFIDRHGSARFSNREGSADLIRDRAGWWEQDGDRRLYLFTSGALREATKGYDINRVVRALREAAAVLNLDSKGHPKTIWIADEKDSKRLYRIAPSKLACD</sequence>
<protein>
    <recommendedName>
        <fullName evidence="7">DUF927 domain-containing protein</fullName>
    </recommendedName>
</protein>
<dbReference type="CDD" id="cd01029">
    <property type="entry name" value="TOPRIM_primases"/>
    <property type="match status" value="1"/>
</dbReference>
<dbReference type="Pfam" id="PF13362">
    <property type="entry name" value="Toprim_3"/>
    <property type="match status" value="1"/>
</dbReference>
<evidence type="ECO:0000259" key="2">
    <source>
        <dbReference type="Pfam" id="PF06048"/>
    </source>
</evidence>
<reference evidence="5 6" key="1">
    <citation type="submission" date="2015-11" db="EMBL/GenBank/DDBJ databases">
        <authorList>
            <person name="Sahl J."/>
            <person name="Wagner D."/>
            <person name="Keim P."/>
        </authorList>
    </citation>
    <scope>NUCLEOTIDE SEQUENCE [LARGE SCALE GENOMIC DNA]</scope>
    <source>
        <strain evidence="5 6">BDU18</strain>
    </source>
</reference>
<evidence type="ECO:0000259" key="3">
    <source>
        <dbReference type="Pfam" id="PF08707"/>
    </source>
</evidence>
<feature type="domain" description="Primase C-terminal 2" evidence="3">
    <location>
        <begin position="11"/>
        <end position="83"/>
    </location>
</feature>
<dbReference type="Proteomes" id="UP000070255">
    <property type="component" value="Unassembled WGS sequence"/>
</dbReference>
<comment type="caution">
    <text evidence="5">The sequence shown here is derived from an EMBL/GenBank/DDBJ whole genome shotgun (WGS) entry which is preliminary data.</text>
</comment>
<dbReference type="InterPro" id="IPR014819">
    <property type="entry name" value="PriCT_2"/>
</dbReference>
<feature type="domain" description="DUF927" evidence="2">
    <location>
        <begin position="383"/>
        <end position="656"/>
    </location>
</feature>
<evidence type="ECO:0000256" key="1">
    <source>
        <dbReference type="SAM" id="MobiDB-lite"/>
    </source>
</evidence>
<name>A0ABR5TFF2_9BURK</name>
<dbReference type="Pfam" id="PF08707">
    <property type="entry name" value="PriCT_2"/>
    <property type="match status" value="1"/>
</dbReference>
<accession>A0ABR5TFF2</accession>
<keyword evidence="6" id="KW-1185">Reference proteome</keyword>
<evidence type="ECO:0000313" key="5">
    <source>
        <dbReference type="EMBL" id="KWZ43727.1"/>
    </source>
</evidence>
<gene>
    <name evidence="5" type="ORF">WS72_13255</name>
</gene>
<evidence type="ECO:0008006" key="7">
    <source>
        <dbReference type="Google" id="ProtNLM"/>
    </source>
</evidence>
<feature type="domain" description="Toprim" evidence="4">
    <location>
        <begin position="235"/>
        <end position="329"/>
    </location>
</feature>
<dbReference type="InterPro" id="IPR009270">
    <property type="entry name" value="DUF927"/>
</dbReference>
<evidence type="ECO:0000313" key="6">
    <source>
        <dbReference type="Proteomes" id="UP000070255"/>
    </source>
</evidence>
<dbReference type="InterPro" id="IPR034154">
    <property type="entry name" value="TOPRIM_DnaG/twinkle"/>
</dbReference>
<dbReference type="Pfam" id="PF06048">
    <property type="entry name" value="DUF927"/>
    <property type="match status" value="1"/>
</dbReference>
<feature type="compositionally biased region" description="Basic and acidic residues" evidence="1">
    <location>
        <begin position="97"/>
        <end position="120"/>
    </location>
</feature>